<gene>
    <name evidence="3" type="ORF">E2I14_08640</name>
</gene>
<reference evidence="3 4" key="1">
    <citation type="submission" date="2019-03" db="EMBL/GenBank/DDBJ databases">
        <title>Sapientia aquatica gen. nov., sp. nov., isolated from a crater lake.</title>
        <authorList>
            <person name="Felfoldi T."/>
            <person name="Szabo A."/>
            <person name="Toth E."/>
            <person name="Schumann P."/>
            <person name="Keki Z."/>
            <person name="Marialigeti K."/>
            <person name="Mathe I."/>
        </authorList>
    </citation>
    <scope>NUCLEOTIDE SEQUENCE [LARGE SCALE GENOMIC DNA]</scope>
    <source>
        <strain evidence="3 4">SA-152</strain>
    </source>
</reference>
<dbReference type="Proteomes" id="UP000294829">
    <property type="component" value="Unassembled WGS sequence"/>
</dbReference>
<sequence>MKSRFDLLDGLRGISAIAVMTYHFTQHNGLHWLKGGSIAVDLFFILSGFIIAHSYFDRITGGMTFLAFIWRRFVRLYPMYFIGLLLGIFAMLSPLIFGAPLIVNSNNLVGSIVLGILGFPYLNNTGWPFGSEIIFGSLYPFDGPAWSLFFEFFVNVIYYIYLSKFGRNPPNPLLITTIICYGLIVILLKNDNPGWGIQSFIYGFPRVISEFFLGCALYQFSNRRLVVNKFLPILLIPILLTGFFMEGFQRALIWSFIIAPIVIVLLSRIEISGFCQRICKILGEISYPLYIIHLPIFLLIFEFSNLHSYSLKAQLISLVSVTLIITVVFIYLDNWIRGALLKLDLV</sequence>
<feature type="transmembrane region" description="Helical" evidence="1">
    <location>
        <begin position="313"/>
        <end position="332"/>
    </location>
</feature>
<feature type="transmembrane region" description="Helical" evidence="1">
    <location>
        <begin position="200"/>
        <end position="218"/>
    </location>
</feature>
<dbReference type="PANTHER" id="PTHR23028">
    <property type="entry name" value="ACETYLTRANSFERASE"/>
    <property type="match status" value="1"/>
</dbReference>
<feature type="domain" description="Acyltransferase 3" evidence="2">
    <location>
        <begin position="8"/>
        <end position="330"/>
    </location>
</feature>
<feature type="transmembrane region" description="Helical" evidence="1">
    <location>
        <begin position="77"/>
        <end position="103"/>
    </location>
</feature>
<evidence type="ECO:0000259" key="2">
    <source>
        <dbReference type="Pfam" id="PF01757"/>
    </source>
</evidence>
<evidence type="ECO:0000313" key="3">
    <source>
        <dbReference type="EMBL" id="TDK66523.1"/>
    </source>
</evidence>
<keyword evidence="1" id="KW-0812">Transmembrane</keyword>
<dbReference type="InterPro" id="IPR050879">
    <property type="entry name" value="Acyltransferase_3"/>
</dbReference>
<dbReference type="Pfam" id="PF01757">
    <property type="entry name" value="Acyl_transf_3"/>
    <property type="match status" value="1"/>
</dbReference>
<protein>
    <submittedName>
        <fullName evidence="3">Acyltransferase</fullName>
    </submittedName>
</protein>
<keyword evidence="1" id="KW-1133">Transmembrane helix</keyword>
<dbReference type="PANTHER" id="PTHR23028:SF134">
    <property type="entry name" value="PUTATIVE (AFU_ORTHOLOGUE AFUA_4G08520)-RELATED"/>
    <property type="match status" value="1"/>
</dbReference>
<dbReference type="AlphaFoldDB" id="A0A4R5W2F2"/>
<name>A0A4R5W2F2_9BURK</name>
<accession>A0A4R5W2F2</accession>
<dbReference type="InterPro" id="IPR002656">
    <property type="entry name" value="Acyl_transf_3_dom"/>
</dbReference>
<proteinExistence type="predicted"/>
<dbReference type="EMBL" id="SMYL01000003">
    <property type="protein sequence ID" value="TDK66523.1"/>
    <property type="molecule type" value="Genomic_DNA"/>
</dbReference>
<keyword evidence="3" id="KW-0012">Acyltransferase</keyword>
<evidence type="ECO:0000313" key="4">
    <source>
        <dbReference type="Proteomes" id="UP000294829"/>
    </source>
</evidence>
<feature type="transmembrane region" description="Helical" evidence="1">
    <location>
        <begin position="251"/>
        <end position="269"/>
    </location>
</feature>
<feature type="transmembrane region" description="Helical" evidence="1">
    <location>
        <begin position="171"/>
        <end position="188"/>
    </location>
</feature>
<dbReference type="OrthoDB" id="9814807at2"/>
<keyword evidence="3" id="KW-0808">Transferase</keyword>
<dbReference type="GO" id="GO:0016747">
    <property type="term" value="F:acyltransferase activity, transferring groups other than amino-acyl groups"/>
    <property type="evidence" value="ECO:0007669"/>
    <property type="project" value="InterPro"/>
</dbReference>
<dbReference type="RefSeq" id="WP_133327491.1">
    <property type="nucleotide sequence ID" value="NZ_SMYL01000003.1"/>
</dbReference>
<keyword evidence="1" id="KW-0472">Membrane</keyword>
<evidence type="ECO:0000256" key="1">
    <source>
        <dbReference type="SAM" id="Phobius"/>
    </source>
</evidence>
<organism evidence="3 4">
    <name type="scientific">Sapientia aquatica</name>
    <dbReference type="NCBI Taxonomy" id="1549640"/>
    <lineage>
        <taxon>Bacteria</taxon>
        <taxon>Pseudomonadati</taxon>
        <taxon>Pseudomonadota</taxon>
        <taxon>Betaproteobacteria</taxon>
        <taxon>Burkholderiales</taxon>
        <taxon>Oxalobacteraceae</taxon>
        <taxon>Sapientia</taxon>
    </lineage>
</organism>
<feature type="transmembrane region" description="Helical" evidence="1">
    <location>
        <begin position="281"/>
        <end position="301"/>
    </location>
</feature>
<feature type="transmembrane region" description="Helical" evidence="1">
    <location>
        <begin position="225"/>
        <end position="245"/>
    </location>
</feature>
<keyword evidence="4" id="KW-1185">Reference proteome</keyword>
<comment type="caution">
    <text evidence="3">The sequence shown here is derived from an EMBL/GenBank/DDBJ whole genome shotgun (WGS) entry which is preliminary data.</text>
</comment>
<feature type="transmembrane region" description="Helical" evidence="1">
    <location>
        <begin position="145"/>
        <end position="162"/>
    </location>
</feature>
<feature type="transmembrane region" description="Helical" evidence="1">
    <location>
        <begin position="37"/>
        <end position="56"/>
    </location>
</feature>